<dbReference type="InterPro" id="IPR011701">
    <property type="entry name" value="MFS"/>
</dbReference>
<protein>
    <recommendedName>
        <fullName evidence="8">Major facilitator superfamily (MFS) profile domain-containing protein</fullName>
    </recommendedName>
</protein>
<evidence type="ECO:0000313" key="6">
    <source>
        <dbReference type="EMBL" id="KAK7485770.1"/>
    </source>
</evidence>
<feature type="transmembrane region" description="Helical" evidence="5">
    <location>
        <begin position="157"/>
        <end position="177"/>
    </location>
</feature>
<dbReference type="Pfam" id="PF07690">
    <property type="entry name" value="MFS_1"/>
    <property type="match status" value="1"/>
</dbReference>
<dbReference type="InterPro" id="IPR050382">
    <property type="entry name" value="MFS_Na/Anion_cotransporter"/>
</dbReference>
<sequence length="224" mass="24563">PQPVPDYIPDDMQGVVLSAYFYGFSFTPLAGGVLAERFGGRLVVLVAMTTSAAFTFLTPSAIRLNLYLAVILRCLTGMILGLCTPALMSMWSDWAPVHETAKLVAFSSSGALTVLWAVFWLFVVRDKPASHPRISQKERRILKLNTRGATQKATNSGALSALPFVSCLVCTWLFAALSDRVTVGGWVSVTNNRKLFQFIGRNLRRHAVIVTSSYCLGFLYCSSQ</sequence>
<comment type="subcellular location">
    <subcellularLocation>
        <location evidence="1">Membrane</location>
        <topology evidence="1">Multi-pass membrane protein</topology>
    </subcellularLocation>
</comment>
<dbReference type="PANTHER" id="PTHR11662">
    <property type="entry name" value="SOLUTE CARRIER FAMILY 17"/>
    <property type="match status" value="1"/>
</dbReference>
<evidence type="ECO:0000313" key="7">
    <source>
        <dbReference type="Proteomes" id="UP001519460"/>
    </source>
</evidence>
<evidence type="ECO:0000256" key="3">
    <source>
        <dbReference type="ARBA" id="ARBA00022989"/>
    </source>
</evidence>
<evidence type="ECO:0000256" key="2">
    <source>
        <dbReference type="ARBA" id="ARBA00022692"/>
    </source>
</evidence>
<feature type="non-terminal residue" evidence="6">
    <location>
        <position position="1"/>
    </location>
</feature>
<dbReference type="AlphaFoldDB" id="A0ABD0KFK7"/>
<evidence type="ECO:0008006" key="8">
    <source>
        <dbReference type="Google" id="ProtNLM"/>
    </source>
</evidence>
<dbReference type="SUPFAM" id="SSF103473">
    <property type="entry name" value="MFS general substrate transporter"/>
    <property type="match status" value="1"/>
</dbReference>
<keyword evidence="4 5" id="KW-0472">Membrane</keyword>
<keyword evidence="7" id="KW-1185">Reference proteome</keyword>
<proteinExistence type="predicted"/>
<accession>A0ABD0KFK7</accession>
<organism evidence="6 7">
    <name type="scientific">Batillaria attramentaria</name>
    <dbReference type="NCBI Taxonomy" id="370345"/>
    <lineage>
        <taxon>Eukaryota</taxon>
        <taxon>Metazoa</taxon>
        <taxon>Spiralia</taxon>
        <taxon>Lophotrochozoa</taxon>
        <taxon>Mollusca</taxon>
        <taxon>Gastropoda</taxon>
        <taxon>Caenogastropoda</taxon>
        <taxon>Sorbeoconcha</taxon>
        <taxon>Cerithioidea</taxon>
        <taxon>Batillariidae</taxon>
        <taxon>Batillaria</taxon>
    </lineage>
</organism>
<evidence type="ECO:0000256" key="5">
    <source>
        <dbReference type="SAM" id="Phobius"/>
    </source>
</evidence>
<gene>
    <name evidence="6" type="ORF">BaRGS_00022951</name>
</gene>
<feature type="transmembrane region" description="Helical" evidence="5">
    <location>
        <begin position="42"/>
        <end position="62"/>
    </location>
</feature>
<dbReference type="Proteomes" id="UP001519460">
    <property type="component" value="Unassembled WGS sequence"/>
</dbReference>
<dbReference type="GO" id="GO:0016020">
    <property type="term" value="C:membrane"/>
    <property type="evidence" value="ECO:0007669"/>
    <property type="project" value="UniProtKB-SubCell"/>
</dbReference>
<name>A0ABD0KFK7_9CAEN</name>
<keyword evidence="3 5" id="KW-1133">Transmembrane helix</keyword>
<dbReference type="InterPro" id="IPR036259">
    <property type="entry name" value="MFS_trans_sf"/>
</dbReference>
<dbReference type="EMBL" id="JACVVK020000189">
    <property type="protein sequence ID" value="KAK7485770.1"/>
    <property type="molecule type" value="Genomic_DNA"/>
</dbReference>
<feature type="transmembrane region" description="Helical" evidence="5">
    <location>
        <begin position="12"/>
        <end position="35"/>
    </location>
</feature>
<dbReference type="Gene3D" id="1.20.1250.20">
    <property type="entry name" value="MFS general substrate transporter like domains"/>
    <property type="match status" value="1"/>
</dbReference>
<evidence type="ECO:0000256" key="1">
    <source>
        <dbReference type="ARBA" id="ARBA00004141"/>
    </source>
</evidence>
<feature type="transmembrane region" description="Helical" evidence="5">
    <location>
        <begin position="103"/>
        <end position="123"/>
    </location>
</feature>
<feature type="transmembrane region" description="Helical" evidence="5">
    <location>
        <begin position="68"/>
        <end position="91"/>
    </location>
</feature>
<keyword evidence="2 5" id="KW-0812">Transmembrane</keyword>
<reference evidence="6 7" key="1">
    <citation type="journal article" date="2023" name="Sci. Data">
        <title>Genome assembly of the Korean intertidal mud-creeper Batillaria attramentaria.</title>
        <authorList>
            <person name="Patra A.K."/>
            <person name="Ho P.T."/>
            <person name="Jun S."/>
            <person name="Lee S.J."/>
            <person name="Kim Y."/>
            <person name="Won Y.J."/>
        </authorList>
    </citation>
    <scope>NUCLEOTIDE SEQUENCE [LARGE SCALE GENOMIC DNA]</scope>
    <source>
        <strain evidence="6">Wonlab-2016</strain>
    </source>
</reference>
<comment type="caution">
    <text evidence="6">The sequence shown here is derived from an EMBL/GenBank/DDBJ whole genome shotgun (WGS) entry which is preliminary data.</text>
</comment>
<evidence type="ECO:0000256" key="4">
    <source>
        <dbReference type="ARBA" id="ARBA00023136"/>
    </source>
</evidence>
<dbReference type="PANTHER" id="PTHR11662:SF399">
    <property type="entry name" value="FI19708P1-RELATED"/>
    <property type="match status" value="1"/>
</dbReference>